<accession>A0A6J7W6C7</accession>
<feature type="region of interest" description="Disordered" evidence="1">
    <location>
        <begin position="164"/>
        <end position="183"/>
    </location>
</feature>
<dbReference type="Gene3D" id="2.40.50.140">
    <property type="entry name" value="Nucleic acid-binding proteins"/>
    <property type="match status" value="1"/>
</dbReference>
<dbReference type="InterPro" id="IPR012340">
    <property type="entry name" value="NA-bd_OB-fold"/>
</dbReference>
<evidence type="ECO:0000256" key="1">
    <source>
        <dbReference type="SAM" id="MobiDB-lite"/>
    </source>
</evidence>
<evidence type="ECO:0008006" key="3">
    <source>
        <dbReference type="Google" id="ProtNLM"/>
    </source>
</evidence>
<gene>
    <name evidence="2" type="ORF">UFOVP148_27</name>
</gene>
<name>A0A6J7W6C7_9CAUD</name>
<reference evidence="2" key="1">
    <citation type="submission" date="2020-05" db="EMBL/GenBank/DDBJ databases">
        <authorList>
            <person name="Chiriac C."/>
            <person name="Salcher M."/>
            <person name="Ghai R."/>
            <person name="Kavagutti S V."/>
        </authorList>
    </citation>
    <scope>NUCLEOTIDE SEQUENCE</scope>
</reference>
<evidence type="ECO:0000313" key="2">
    <source>
        <dbReference type="EMBL" id="CAB5151187.1"/>
    </source>
</evidence>
<proteinExistence type="predicted"/>
<dbReference type="Pfam" id="PF10991">
    <property type="entry name" value="Enc34_ssDNA-bd"/>
    <property type="match status" value="1"/>
</dbReference>
<sequence>MSTTEARVLKTNMISPIGTFQWVFLDKPKVDKEDPEKAPMYTITLVMEKKDKKVKEKLEAMNSCIADALEKRFGDKVPAKYYNPIKDGDEVTNKDGDPVYPGCWFIEAKNKDKPGLVDADREPILENGAVWSGCKGRLSLGFVGYEVKAKKGVTIYLNNVQLTDNSAPKMGGRKSAEEDFAEE</sequence>
<dbReference type="EMBL" id="LR798197">
    <property type="protein sequence ID" value="CAB5151187.1"/>
    <property type="molecule type" value="Genomic_DNA"/>
</dbReference>
<dbReference type="InterPro" id="IPR022595">
    <property type="entry name" value="Enc34_ssDNA-bd"/>
</dbReference>
<organism evidence="2">
    <name type="scientific">uncultured Caudovirales phage</name>
    <dbReference type="NCBI Taxonomy" id="2100421"/>
    <lineage>
        <taxon>Viruses</taxon>
        <taxon>Duplodnaviria</taxon>
        <taxon>Heunggongvirae</taxon>
        <taxon>Uroviricota</taxon>
        <taxon>Caudoviricetes</taxon>
        <taxon>Peduoviridae</taxon>
        <taxon>Maltschvirus</taxon>
        <taxon>Maltschvirus maltsch</taxon>
    </lineage>
</organism>
<dbReference type="SUPFAM" id="SSF50249">
    <property type="entry name" value="Nucleic acid-binding proteins"/>
    <property type="match status" value="1"/>
</dbReference>
<protein>
    <recommendedName>
        <fullName evidence="3">DUF2815 family protein</fullName>
    </recommendedName>
</protein>